<dbReference type="RefSeq" id="WP_356958022.1">
    <property type="nucleotide sequence ID" value="NZ_JBEYBD010000011.1"/>
</dbReference>
<proteinExistence type="predicted"/>
<dbReference type="Pfam" id="PF13738">
    <property type="entry name" value="Pyr_redox_3"/>
    <property type="match status" value="1"/>
</dbReference>
<name>A0ABV2WRK1_9NOCA</name>
<dbReference type="InterPro" id="IPR050775">
    <property type="entry name" value="FAD-binding_Monooxygenases"/>
</dbReference>
<dbReference type="SUPFAM" id="SSF51905">
    <property type="entry name" value="FAD/NAD(P)-binding domain"/>
    <property type="match status" value="2"/>
</dbReference>
<evidence type="ECO:0000313" key="6">
    <source>
        <dbReference type="Proteomes" id="UP001550628"/>
    </source>
</evidence>
<evidence type="ECO:0000256" key="3">
    <source>
        <dbReference type="ARBA" id="ARBA00022857"/>
    </source>
</evidence>
<comment type="caution">
    <text evidence="5">The sequence shown here is derived from an EMBL/GenBank/DDBJ whole genome shotgun (WGS) entry which is preliminary data.</text>
</comment>
<evidence type="ECO:0000256" key="1">
    <source>
        <dbReference type="ARBA" id="ARBA00022630"/>
    </source>
</evidence>
<keyword evidence="1" id="KW-0285">Flavoprotein</keyword>
<dbReference type="PANTHER" id="PTHR43098:SF5">
    <property type="entry name" value="DUAL-FUNCTIONAL MONOOXYGENASE_METHYLTRANSFERASE PSOF"/>
    <property type="match status" value="1"/>
</dbReference>
<dbReference type="InterPro" id="IPR036188">
    <property type="entry name" value="FAD/NAD-bd_sf"/>
</dbReference>
<dbReference type="PANTHER" id="PTHR43098">
    <property type="entry name" value="L-ORNITHINE N(5)-MONOOXYGENASE-RELATED"/>
    <property type="match status" value="1"/>
</dbReference>
<dbReference type="Proteomes" id="UP001550628">
    <property type="component" value="Unassembled WGS sequence"/>
</dbReference>
<gene>
    <name evidence="5" type="ORF">ABZ510_16785</name>
</gene>
<keyword evidence="2" id="KW-0274">FAD</keyword>
<evidence type="ECO:0000256" key="4">
    <source>
        <dbReference type="ARBA" id="ARBA00023002"/>
    </source>
</evidence>
<dbReference type="EC" id="1.14.13.-" evidence="5"/>
<dbReference type="EMBL" id="JBEYBF010000010">
    <property type="protein sequence ID" value="MEU1953509.1"/>
    <property type="molecule type" value="Genomic_DNA"/>
</dbReference>
<sequence length="543" mass="60864">MSRADRVHEVDALIVGAGMGGISTLRRITADLGLDAVVIDKAPGIGGTWYWNRYPGALSDTQSFMYMLPFEPELYRAQVGKWKSRYVQAPEIRQYLEDAVDFWNLRSRFHLETEFRTATFDESSQTWLVETDRGDYRARFLVTALGLLSNRNVPDFPGIDTFAGRIVHTADWPADLVLTGKRIGVIGNGSTGVQFMTEAAKVAGQLISFQRTPQYTVPAGNREWTEDELKHFAATCEERWAEFARVKIGFGIDEEYTRRTFDVSDEEREAIFEWAWNKGGNYTFTNETFCDVTSDREANEAAADFIRRKIAAIVRDPETARRLTPWELFARRPICDSGYYQIFNQDNVSLVSLRETPISEFTPAGLRTEDGTLHEFDILVLATGFDAVDGSYRGLDIRGRDGKSLREHWSESPRSHLGVTVAGFPNMFMVLGPNGPFVNLPPAIGLEAKWISRAIRAVRDTPGASIELRPEAEEQWLQTCLGALEGSLFLETGSWIFGSNIPGKRKTRTANFYVGGLDKYIAISEAEAAAGFPSYQIHVPVAV</sequence>
<organism evidence="5 6">
    <name type="scientific">Nocardia rhamnosiphila</name>
    <dbReference type="NCBI Taxonomy" id="426716"/>
    <lineage>
        <taxon>Bacteria</taxon>
        <taxon>Bacillati</taxon>
        <taxon>Actinomycetota</taxon>
        <taxon>Actinomycetes</taxon>
        <taxon>Mycobacteriales</taxon>
        <taxon>Nocardiaceae</taxon>
        <taxon>Nocardia</taxon>
    </lineage>
</organism>
<keyword evidence="3" id="KW-0521">NADP</keyword>
<evidence type="ECO:0000256" key="2">
    <source>
        <dbReference type="ARBA" id="ARBA00022827"/>
    </source>
</evidence>
<reference evidence="5 6" key="1">
    <citation type="submission" date="2024-06" db="EMBL/GenBank/DDBJ databases">
        <title>The Natural Products Discovery Center: Release of the First 8490 Sequenced Strains for Exploring Actinobacteria Biosynthetic Diversity.</title>
        <authorList>
            <person name="Kalkreuter E."/>
            <person name="Kautsar S.A."/>
            <person name="Yang D."/>
            <person name="Bader C.D."/>
            <person name="Teijaro C.N."/>
            <person name="Fluegel L."/>
            <person name="Davis C.M."/>
            <person name="Simpson J.R."/>
            <person name="Lauterbach L."/>
            <person name="Steele A.D."/>
            <person name="Gui C."/>
            <person name="Meng S."/>
            <person name="Li G."/>
            <person name="Viehrig K."/>
            <person name="Ye F."/>
            <person name="Su P."/>
            <person name="Kiefer A.F."/>
            <person name="Nichols A."/>
            <person name="Cepeda A.J."/>
            <person name="Yan W."/>
            <person name="Fan B."/>
            <person name="Jiang Y."/>
            <person name="Adhikari A."/>
            <person name="Zheng C.-J."/>
            <person name="Schuster L."/>
            <person name="Cowan T.M."/>
            <person name="Smanski M.J."/>
            <person name="Chevrette M.G."/>
            <person name="De Carvalho L.P.S."/>
            <person name="Shen B."/>
        </authorList>
    </citation>
    <scope>NUCLEOTIDE SEQUENCE [LARGE SCALE GENOMIC DNA]</scope>
    <source>
        <strain evidence="5 6">NPDC019708</strain>
    </source>
</reference>
<evidence type="ECO:0000313" key="5">
    <source>
        <dbReference type="EMBL" id="MEU1953509.1"/>
    </source>
</evidence>
<keyword evidence="6" id="KW-1185">Reference proteome</keyword>
<protein>
    <submittedName>
        <fullName evidence="5">NAD(P)/FAD-dependent oxidoreductase</fullName>
        <ecNumber evidence="5">1.14.13.-</ecNumber>
    </submittedName>
</protein>
<dbReference type="GO" id="GO:0016491">
    <property type="term" value="F:oxidoreductase activity"/>
    <property type="evidence" value="ECO:0007669"/>
    <property type="project" value="UniProtKB-KW"/>
</dbReference>
<accession>A0ABV2WRK1</accession>
<dbReference type="Gene3D" id="3.50.50.60">
    <property type="entry name" value="FAD/NAD(P)-binding domain"/>
    <property type="match status" value="2"/>
</dbReference>
<keyword evidence="4 5" id="KW-0560">Oxidoreductase</keyword>